<dbReference type="InterPro" id="IPR003607">
    <property type="entry name" value="HD/PDEase_dom"/>
</dbReference>
<dbReference type="OrthoDB" id="9802066at2"/>
<gene>
    <name evidence="2" type="ORF">FY036_14585</name>
</gene>
<dbReference type="PROSITE" id="PS51832">
    <property type="entry name" value="HD_GYP"/>
    <property type="match status" value="1"/>
</dbReference>
<dbReference type="SUPFAM" id="SSF109604">
    <property type="entry name" value="HD-domain/PDEase-like"/>
    <property type="match status" value="2"/>
</dbReference>
<dbReference type="InterPro" id="IPR037522">
    <property type="entry name" value="HD_GYP_dom"/>
</dbReference>
<protein>
    <submittedName>
        <fullName evidence="2">HD domain-containing protein</fullName>
    </submittedName>
</protein>
<evidence type="ECO:0000259" key="1">
    <source>
        <dbReference type="PROSITE" id="PS51832"/>
    </source>
</evidence>
<dbReference type="AlphaFoldDB" id="A0A5D4GRP5"/>
<dbReference type="EMBL" id="VSZS01000064">
    <property type="protein sequence ID" value="TYR31501.1"/>
    <property type="molecule type" value="Genomic_DNA"/>
</dbReference>
<accession>A0A5D4GRP5</accession>
<dbReference type="NCBIfam" id="TIGR00277">
    <property type="entry name" value="HDIG"/>
    <property type="match status" value="1"/>
</dbReference>
<keyword evidence="3" id="KW-1185">Reference proteome</keyword>
<sequence>MDDGGRNAGQQGIGLSELVGALSYALDISEGHPTGHGVRACWLGFHAGRELGLSPTELSDLYYTILLKDVGCSSNAARICQLYLADDIALKQDFHLVNDSLPQILGFVLSRTGMKAGLAERFRALLNIAMHGGTIVNELFHARCQTGAEIVRQMRFPETVARGVRELDEHWNGAGQPMRLEGEAISIHARIALAAQIADVFHASAGGERALEELRARSGKWFDPKVVDAFERAARMPHFWTMLDSPELPLAVADLLKDDVRQAIDDDYLDDVAAAFAKVVDAKSPYTSGHSERVALFTDMIAEELGFSDERRRRLKRAALLHDIGKLGVSNQILDKAGKLDEAEWAAVRNHPVLGEKILKRIGAFQELARIAGAHHERLDGKGYPLGLPAASIDQETRIVTTADIFDALTAERPYRPALPVSDAFAIMERDAGTAIDPDCLAALRRAMMNIEAVAA</sequence>
<dbReference type="InterPro" id="IPR052020">
    <property type="entry name" value="Cyclic_di-GMP/3'3'-cGAMP_PDE"/>
</dbReference>
<evidence type="ECO:0000313" key="2">
    <source>
        <dbReference type="EMBL" id="TYR31501.1"/>
    </source>
</evidence>
<dbReference type="Proteomes" id="UP000323258">
    <property type="component" value="Unassembled WGS sequence"/>
</dbReference>
<dbReference type="SMART" id="SM00471">
    <property type="entry name" value="HDc"/>
    <property type="match status" value="1"/>
</dbReference>
<dbReference type="CDD" id="cd00077">
    <property type="entry name" value="HDc"/>
    <property type="match status" value="1"/>
</dbReference>
<comment type="caution">
    <text evidence="2">The sequence shown here is derived from an EMBL/GenBank/DDBJ whole genome shotgun (WGS) entry which is preliminary data.</text>
</comment>
<reference evidence="2 3" key="1">
    <citation type="submission" date="2019-08" db="EMBL/GenBank/DDBJ databases">
        <authorList>
            <person name="Seo Y.L."/>
        </authorList>
    </citation>
    <scope>NUCLEOTIDE SEQUENCE [LARGE SCALE GENOMIC DNA]</scope>
    <source>
        <strain evidence="2 3">MaA-C15</strain>
    </source>
</reference>
<evidence type="ECO:0000313" key="3">
    <source>
        <dbReference type="Proteomes" id="UP000323258"/>
    </source>
</evidence>
<dbReference type="Gene3D" id="1.10.3210.10">
    <property type="entry name" value="Hypothetical protein af1432"/>
    <property type="match status" value="2"/>
</dbReference>
<dbReference type="InterPro" id="IPR006675">
    <property type="entry name" value="HDIG_dom"/>
</dbReference>
<dbReference type="PANTHER" id="PTHR45228">
    <property type="entry name" value="CYCLIC DI-GMP PHOSPHODIESTERASE TM_0186-RELATED"/>
    <property type="match status" value="1"/>
</dbReference>
<dbReference type="Pfam" id="PF13487">
    <property type="entry name" value="HD_5"/>
    <property type="match status" value="2"/>
</dbReference>
<dbReference type="PANTHER" id="PTHR45228:SF5">
    <property type="entry name" value="CYCLIC DI-GMP PHOSPHODIESTERASE VC_1348-RELATED"/>
    <property type="match status" value="1"/>
</dbReference>
<proteinExistence type="predicted"/>
<organism evidence="2 3">
    <name type="scientific">Neoaquamicrobium microcysteis</name>
    <dbReference type="NCBI Taxonomy" id="2682781"/>
    <lineage>
        <taxon>Bacteria</taxon>
        <taxon>Pseudomonadati</taxon>
        <taxon>Pseudomonadota</taxon>
        <taxon>Alphaproteobacteria</taxon>
        <taxon>Hyphomicrobiales</taxon>
        <taxon>Phyllobacteriaceae</taxon>
        <taxon>Neoaquamicrobium</taxon>
    </lineage>
</organism>
<feature type="domain" description="HD-GYP" evidence="1">
    <location>
        <begin position="265"/>
        <end position="456"/>
    </location>
</feature>
<reference evidence="2 3" key="2">
    <citation type="submission" date="2019-09" db="EMBL/GenBank/DDBJ databases">
        <title>Mesorhizobium sp. MaA-C15 isolated from Microcystis aeruginosa.</title>
        <authorList>
            <person name="Jeong S.E."/>
            <person name="Jin H.M."/>
            <person name="Jeon C.O."/>
        </authorList>
    </citation>
    <scope>NUCLEOTIDE SEQUENCE [LARGE SCALE GENOMIC DNA]</scope>
    <source>
        <strain evidence="2 3">MaA-C15</strain>
    </source>
</reference>
<dbReference type="GO" id="GO:0008081">
    <property type="term" value="F:phosphoric diester hydrolase activity"/>
    <property type="evidence" value="ECO:0007669"/>
    <property type="project" value="UniProtKB-ARBA"/>
</dbReference>
<dbReference type="RefSeq" id="WP_148915473.1">
    <property type="nucleotide sequence ID" value="NZ_VSZS01000064.1"/>
</dbReference>
<name>A0A5D4GRP5_9HYPH</name>